<dbReference type="AlphaFoldDB" id="A0A1W6K4Q8"/>
<dbReference type="PANTHER" id="PTHR14226">
    <property type="entry name" value="NEUROPATHY TARGET ESTERASE/SWISS CHEESE D.MELANOGASTER"/>
    <property type="match status" value="1"/>
</dbReference>
<keyword evidence="3 4" id="KW-0443">Lipid metabolism</keyword>
<feature type="short sequence motif" description="GXSXG" evidence="4">
    <location>
        <begin position="41"/>
        <end position="45"/>
    </location>
</feature>
<dbReference type="Proteomes" id="UP000193100">
    <property type="component" value="Chromosome"/>
</dbReference>
<dbReference type="SUPFAM" id="SSF52151">
    <property type="entry name" value="FabD/lysophospholipase-like"/>
    <property type="match status" value="1"/>
</dbReference>
<evidence type="ECO:0000256" key="3">
    <source>
        <dbReference type="ARBA" id="ARBA00023098"/>
    </source>
</evidence>
<evidence type="ECO:0000313" key="7">
    <source>
        <dbReference type="Proteomes" id="UP000193100"/>
    </source>
</evidence>
<organism evidence="6 7">
    <name type="scientific">Marinobacter salarius</name>
    <dbReference type="NCBI Taxonomy" id="1420917"/>
    <lineage>
        <taxon>Bacteria</taxon>
        <taxon>Pseudomonadati</taxon>
        <taxon>Pseudomonadota</taxon>
        <taxon>Gammaproteobacteria</taxon>
        <taxon>Pseudomonadales</taxon>
        <taxon>Marinobacteraceae</taxon>
        <taxon>Marinobacter</taxon>
    </lineage>
</organism>
<accession>A0A1W6K4Q8</accession>
<dbReference type="RefSeq" id="WP_036211581.1">
    <property type="nucleotide sequence ID" value="NZ_CP020931.1"/>
</dbReference>
<dbReference type="InterPro" id="IPR016035">
    <property type="entry name" value="Acyl_Trfase/lysoPLipase"/>
</dbReference>
<dbReference type="InterPro" id="IPR002641">
    <property type="entry name" value="PNPLA_dom"/>
</dbReference>
<name>A0A1W6K4Q8_9GAMM</name>
<dbReference type="EMBL" id="CP020931">
    <property type="protein sequence ID" value="ARM82401.1"/>
    <property type="molecule type" value="Genomic_DNA"/>
</dbReference>
<dbReference type="Pfam" id="PF01734">
    <property type="entry name" value="Patatin"/>
    <property type="match status" value="1"/>
</dbReference>
<protein>
    <submittedName>
        <fullName evidence="6">Patatin-like phospholipase</fullName>
    </submittedName>
</protein>
<dbReference type="PANTHER" id="PTHR14226:SF57">
    <property type="entry name" value="BLR7027 PROTEIN"/>
    <property type="match status" value="1"/>
</dbReference>
<feature type="active site" description="Proton acceptor" evidence="4">
    <location>
        <position position="204"/>
    </location>
</feature>
<proteinExistence type="predicted"/>
<sequence>MTKNGVILTGGGARAAYQVGVLRAIADMYPDWNHPFNVIIGTSAGAINAMALAGNRGLFRHSIDHLDKVWSELTMDRVFRADTFSLMRSFSAIARKMISRPIESGPVSFLDNSPLRELLEREIDLQSIRQTIQEGHIDAVGLNACGYATGQNVCFFEGAEGLQGWSVGQRGGTRTELAVDHIMASAAIPTLFAPVKINREYFGDGVTRQMAHISPALRLGARKVLVIGVSANAMCPSRRPEKPGMPTLTQVLAHVFNGMFLDTLDYDIDRSRLINQLLELIPEKKLKESGLDLNPVDILEISPSEPINEIAMKYIDAMPLVLRRLTGASDNAPFSSANLASFLLFDKRFCRDLIELGYRDGQSQSRQIERFFEKESGAEESAP</sequence>
<dbReference type="Gene3D" id="3.40.1090.10">
    <property type="entry name" value="Cytosolic phospholipase A2 catalytic domain"/>
    <property type="match status" value="1"/>
</dbReference>
<feature type="domain" description="PNPLA" evidence="5">
    <location>
        <begin position="6"/>
        <end position="217"/>
    </location>
</feature>
<dbReference type="GeneID" id="77254305"/>
<dbReference type="GO" id="GO:0016042">
    <property type="term" value="P:lipid catabolic process"/>
    <property type="evidence" value="ECO:0007669"/>
    <property type="project" value="UniProtKB-UniRule"/>
</dbReference>
<reference evidence="6 7" key="1">
    <citation type="submission" date="2017-04" db="EMBL/GenBank/DDBJ databases">
        <title>Genome Sequence of Marinobacter salarius strain SMR5 Isolated from a culture of the Diatom Skeletonema marinoi.</title>
        <authorList>
            <person name="Topel M."/>
            <person name="Pinder M.I.M."/>
            <person name="Johansson O.N."/>
            <person name="Kourtchenko O."/>
            <person name="Godhe A."/>
            <person name="Clarke A.K."/>
        </authorList>
    </citation>
    <scope>NUCLEOTIDE SEQUENCE [LARGE SCALE GENOMIC DNA]</scope>
    <source>
        <strain evidence="6 7">SMR5</strain>
    </source>
</reference>
<evidence type="ECO:0000313" key="6">
    <source>
        <dbReference type="EMBL" id="ARM82401.1"/>
    </source>
</evidence>
<evidence type="ECO:0000259" key="5">
    <source>
        <dbReference type="PROSITE" id="PS51635"/>
    </source>
</evidence>
<evidence type="ECO:0000256" key="2">
    <source>
        <dbReference type="ARBA" id="ARBA00022963"/>
    </source>
</evidence>
<keyword evidence="2 4" id="KW-0442">Lipid degradation</keyword>
<evidence type="ECO:0000256" key="1">
    <source>
        <dbReference type="ARBA" id="ARBA00022801"/>
    </source>
</evidence>
<dbReference type="GO" id="GO:0016787">
    <property type="term" value="F:hydrolase activity"/>
    <property type="evidence" value="ECO:0007669"/>
    <property type="project" value="UniProtKB-UniRule"/>
</dbReference>
<comment type="caution">
    <text evidence="4">Lacks conserved residue(s) required for the propagation of feature annotation.</text>
</comment>
<gene>
    <name evidence="6" type="ORF">MARSALSMR5_00300</name>
</gene>
<keyword evidence="1 4" id="KW-0378">Hydrolase</keyword>
<evidence type="ECO:0000256" key="4">
    <source>
        <dbReference type="PROSITE-ProRule" id="PRU01161"/>
    </source>
</evidence>
<dbReference type="PROSITE" id="PS51635">
    <property type="entry name" value="PNPLA"/>
    <property type="match status" value="1"/>
</dbReference>
<feature type="active site" description="Nucleophile" evidence="4">
    <location>
        <position position="43"/>
    </location>
</feature>
<dbReference type="InterPro" id="IPR050301">
    <property type="entry name" value="NTE"/>
</dbReference>